<dbReference type="AlphaFoldDB" id="A0A967C9Z2"/>
<dbReference type="PANTHER" id="PTHR30105:SF2">
    <property type="entry name" value="DIVERGENT POLYSACCHARIDE DEACETYLASE SUPERFAMILY"/>
    <property type="match status" value="1"/>
</dbReference>
<dbReference type="Gene3D" id="3.20.20.370">
    <property type="entry name" value="Glycoside hydrolase/deacetylase"/>
    <property type="match status" value="1"/>
</dbReference>
<sequence>MKPRESQKSKRPGGEALWNAAAVCGLLLIGLIIGGFAGVLMDREGLLGDRGQVAGNQDAAPSSPQIPGSPGPVLPSGSGIPRTGTADASDALRDRTDAFDREALEAALQAAGDSDGEVEPPESADRPLAFAPPIPVPDRGLKGPAPWQSHAVAVAPSDGRPMIAIVLDDVGVHRRNAQNAIALPGPLTLSFMTYAEDLATMTKAAQRAGHELMMHVPMQPLSPTIDPGPNVLIDGLPAAELTQRLVWGLDRFEGYVGINNHMGSRFTASPEGMALVMGELKARGLLFLDSLTAQNSVAGSLAQRAGVPFAERDIFLDNEPDDRASIDRQLALLEQVARERGYAVGIGHPHRGTVAALTDWIPEMQARGFALVPISAVVRHRVNLADTGRGDG</sequence>
<accession>A0A967C9Z2</accession>
<dbReference type="EMBL" id="JAAQPH010000001">
    <property type="protein sequence ID" value="NIA67318.1"/>
    <property type="molecule type" value="Genomic_DNA"/>
</dbReference>
<evidence type="ECO:0000256" key="1">
    <source>
        <dbReference type="SAM" id="MobiDB-lite"/>
    </source>
</evidence>
<dbReference type="CDD" id="cd10936">
    <property type="entry name" value="CE4_DAC2"/>
    <property type="match status" value="1"/>
</dbReference>
<dbReference type="PANTHER" id="PTHR30105">
    <property type="entry name" value="UNCHARACTERIZED YIBQ-RELATED"/>
    <property type="match status" value="1"/>
</dbReference>
<keyword evidence="2" id="KW-0812">Transmembrane</keyword>
<dbReference type="InterPro" id="IPR006837">
    <property type="entry name" value="Divergent_DAC"/>
</dbReference>
<name>A0A967C9Z2_9PROT</name>
<organism evidence="3 4">
    <name type="scientific">Pelagibius litoralis</name>
    <dbReference type="NCBI Taxonomy" id="374515"/>
    <lineage>
        <taxon>Bacteria</taxon>
        <taxon>Pseudomonadati</taxon>
        <taxon>Pseudomonadota</taxon>
        <taxon>Alphaproteobacteria</taxon>
        <taxon>Rhodospirillales</taxon>
        <taxon>Rhodovibrionaceae</taxon>
        <taxon>Pelagibius</taxon>
    </lineage>
</organism>
<proteinExistence type="predicted"/>
<dbReference type="InterPro" id="IPR011330">
    <property type="entry name" value="Glyco_hydro/deAcase_b/a-brl"/>
</dbReference>
<feature type="transmembrane region" description="Helical" evidence="2">
    <location>
        <begin position="20"/>
        <end position="40"/>
    </location>
</feature>
<keyword evidence="2" id="KW-1133">Transmembrane helix</keyword>
<dbReference type="Pfam" id="PF04748">
    <property type="entry name" value="Polysacc_deac_2"/>
    <property type="match status" value="1"/>
</dbReference>
<dbReference type="RefSeq" id="WP_167220716.1">
    <property type="nucleotide sequence ID" value="NZ_JAAQPH010000001.1"/>
</dbReference>
<evidence type="ECO:0000313" key="3">
    <source>
        <dbReference type="EMBL" id="NIA67318.1"/>
    </source>
</evidence>
<dbReference type="GO" id="GO:0005975">
    <property type="term" value="P:carbohydrate metabolic process"/>
    <property type="evidence" value="ECO:0007669"/>
    <property type="project" value="InterPro"/>
</dbReference>
<reference evidence="3" key="1">
    <citation type="submission" date="2020-03" db="EMBL/GenBank/DDBJ databases">
        <title>Genome of Pelagibius litoralis DSM 21314T.</title>
        <authorList>
            <person name="Wang G."/>
        </authorList>
    </citation>
    <scope>NUCLEOTIDE SEQUENCE</scope>
    <source>
        <strain evidence="3">DSM 21314</strain>
    </source>
</reference>
<feature type="region of interest" description="Disordered" evidence="1">
    <location>
        <begin position="51"/>
        <end position="88"/>
    </location>
</feature>
<dbReference type="Proteomes" id="UP000761264">
    <property type="component" value="Unassembled WGS sequence"/>
</dbReference>
<protein>
    <submittedName>
        <fullName evidence="3">Divergent polysaccharide deacetylase family protein</fullName>
    </submittedName>
</protein>
<evidence type="ECO:0000256" key="2">
    <source>
        <dbReference type="SAM" id="Phobius"/>
    </source>
</evidence>
<feature type="region of interest" description="Disordered" evidence="1">
    <location>
        <begin position="109"/>
        <end position="142"/>
    </location>
</feature>
<keyword evidence="2" id="KW-0472">Membrane</keyword>
<comment type="caution">
    <text evidence="3">The sequence shown here is derived from an EMBL/GenBank/DDBJ whole genome shotgun (WGS) entry which is preliminary data.</text>
</comment>
<dbReference type="SUPFAM" id="SSF88713">
    <property type="entry name" value="Glycoside hydrolase/deacetylase"/>
    <property type="match status" value="1"/>
</dbReference>
<evidence type="ECO:0000313" key="4">
    <source>
        <dbReference type="Proteomes" id="UP000761264"/>
    </source>
</evidence>
<gene>
    <name evidence="3" type="ORF">HBA54_01795</name>
</gene>
<keyword evidence="4" id="KW-1185">Reference proteome</keyword>